<dbReference type="Proteomes" id="UP000054851">
    <property type="component" value="Unassembled WGS sequence"/>
</dbReference>
<name>A0A158DHM5_9BURK</name>
<keyword evidence="4" id="KW-0732">Signal</keyword>
<dbReference type="STRING" id="1777140.AWB79_06998"/>
<comment type="catalytic activity">
    <reaction evidence="1">
        <text>[protein]-peptidylproline (omega=180) = [protein]-peptidylproline (omega=0)</text>
        <dbReference type="Rhea" id="RHEA:16237"/>
        <dbReference type="Rhea" id="RHEA-COMP:10747"/>
        <dbReference type="Rhea" id="RHEA-COMP:10748"/>
        <dbReference type="ChEBI" id="CHEBI:83833"/>
        <dbReference type="ChEBI" id="CHEBI:83834"/>
        <dbReference type="EC" id="5.2.1.8"/>
    </reaction>
</comment>
<proteinExistence type="inferred from homology"/>
<dbReference type="OrthoDB" id="196786at2"/>
<sequence length="280" mass="31454">MLRRFLYEPLVHFLVLGGLLFAIFSLMGGGAGVSDRKIMVRAADIDLLSRQFVRTWNRPPSAEELQSQIDNYIREEVLYRTALSLGLDKDDFIVRRRLRQKMEFLVEGAMSEPQESELRAYLLAHESSFLTEPMVSFRQVLVSNSRGGAAERDARLLLTKLTAAKSSDLEAGDPSLLPEHLESVPLNRVSDQFGADFALLLAGVKLGQWAGPLRSAYGYHLVFVTMYDPAHSPRFDDVRAAVQRQWFAERRAAALDTQYRKLLGGFQVQIDHSAPSGTQP</sequence>
<evidence type="ECO:0000256" key="7">
    <source>
        <dbReference type="PROSITE-ProRule" id="PRU00278"/>
    </source>
</evidence>
<keyword evidence="8" id="KW-1133">Transmembrane helix</keyword>
<keyword evidence="6 7" id="KW-0413">Isomerase</keyword>
<accession>A0A158DHM5</accession>
<evidence type="ECO:0000256" key="6">
    <source>
        <dbReference type="ARBA" id="ARBA00023235"/>
    </source>
</evidence>
<dbReference type="InterPro" id="IPR050245">
    <property type="entry name" value="PrsA_foldase"/>
</dbReference>
<dbReference type="Pfam" id="PF13145">
    <property type="entry name" value="Rotamase_2"/>
    <property type="match status" value="1"/>
</dbReference>
<evidence type="ECO:0000259" key="9">
    <source>
        <dbReference type="PROSITE" id="PS50198"/>
    </source>
</evidence>
<keyword evidence="8" id="KW-0472">Membrane</keyword>
<reference evidence="10" key="1">
    <citation type="submission" date="2016-01" db="EMBL/GenBank/DDBJ databases">
        <authorList>
            <person name="Peeters C."/>
        </authorList>
    </citation>
    <scope>NUCLEOTIDE SEQUENCE</scope>
    <source>
        <strain evidence="10">LMG 29322</strain>
    </source>
</reference>
<evidence type="ECO:0000256" key="2">
    <source>
        <dbReference type="ARBA" id="ARBA00007656"/>
    </source>
</evidence>
<dbReference type="EC" id="5.2.1.8" evidence="3"/>
<comment type="similarity">
    <text evidence="2">Belongs to the PpiC/parvulin rotamase family.</text>
</comment>
<feature type="domain" description="PpiC" evidence="9">
    <location>
        <begin position="113"/>
        <end position="226"/>
    </location>
</feature>
<dbReference type="RefSeq" id="WP_157695914.1">
    <property type="nucleotide sequence ID" value="NZ_FCOA02000043.1"/>
</dbReference>
<gene>
    <name evidence="10" type="ORF">AWB79_06998</name>
</gene>
<keyword evidence="8" id="KW-0812">Transmembrane</keyword>
<dbReference type="InterPro" id="IPR000297">
    <property type="entry name" value="PPIase_PpiC"/>
</dbReference>
<comment type="caution">
    <text evidence="10">The sequence shown here is derived from an EMBL/GenBank/DDBJ whole genome shotgun (WGS) entry which is preliminary data.</text>
</comment>
<evidence type="ECO:0000256" key="8">
    <source>
        <dbReference type="SAM" id="Phobius"/>
    </source>
</evidence>
<dbReference type="GO" id="GO:0003755">
    <property type="term" value="F:peptidyl-prolyl cis-trans isomerase activity"/>
    <property type="evidence" value="ECO:0007669"/>
    <property type="project" value="UniProtKB-KW"/>
</dbReference>
<dbReference type="AlphaFoldDB" id="A0A158DHM5"/>
<evidence type="ECO:0000256" key="4">
    <source>
        <dbReference type="ARBA" id="ARBA00022729"/>
    </source>
</evidence>
<dbReference type="PANTHER" id="PTHR47245:SF1">
    <property type="entry name" value="FOLDASE PROTEIN PRSA"/>
    <property type="match status" value="1"/>
</dbReference>
<evidence type="ECO:0000313" key="10">
    <source>
        <dbReference type="EMBL" id="SAK93746.1"/>
    </source>
</evidence>
<dbReference type="EMBL" id="FCOA02000043">
    <property type="protein sequence ID" value="SAK93746.1"/>
    <property type="molecule type" value="Genomic_DNA"/>
</dbReference>
<organism evidence="10 11">
    <name type="scientific">Caballeronia hypogeia</name>
    <dbReference type="NCBI Taxonomy" id="1777140"/>
    <lineage>
        <taxon>Bacteria</taxon>
        <taxon>Pseudomonadati</taxon>
        <taxon>Pseudomonadota</taxon>
        <taxon>Betaproteobacteria</taxon>
        <taxon>Burkholderiales</taxon>
        <taxon>Burkholderiaceae</taxon>
        <taxon>Caballeronia</taxon>
    </lineage>
</organism>
<keyword evidence="11" id="KW-1185">Reference proteome</keyword>
<evidence type="ECO:0000313" key="11">
    <source>
        <dbReference type="Proteomes" id="UP000054851"/>
    </source>
</evidence>
<evidence type="ECO:0000256" key="3">
    <source>
        <dbReference type="ARBA" id="ARBA00013194"/>
    </source>
</evidence>
<dbReference type="PROSITE" id="PS50198">
    <property type="entry name" value="PPIC_PPIASE_2"/>
    <property type="match status" value="1"/>
</dbReference>
<protein>
    <recommendedName>
        <fullName evidence="3">peptidylprolyl isomerase</fullName>
        <ecNumber evidence="3">5.2.1.8</ecNumber>
    </recommendedName>
</protein>
<keyword evidence="5 7" id="KW-0697">Rotamase</keyword>
<evidence type="ECO:0000256" key="1">
    <source>
        <dbReference type="ARBA" id="ARBA00000971"/>
    </source>
</evidence>
<dbReference type="PANTHER" id="PTHR47245">
    <property type="entry name" value="PEPTIDYLPROLYL ISOMERASE"/>
    <property type="match status" value="1"/>
</dbReference>
<feature type="transmembrane region" description="Helical" evidence="8">
    <location>
        <begin position="12"/>
        <end position="33"/>
    </location>
</feature>
<evidence type="ECO:0000256" key="5">
    <source>
        <dbReference type="ARBA" id="ARBA00023110"/>
    </source>
</evidence>